<reference evidence="2 3" key="1">
    <citation type="submission" date="2013-09" db="EMBL/GenBank/DDBJ databases">
        <title>Genome sequencing of Arenimonas oryziterrae.</title>
        <authorList>
            <person name="Chen F."/>
            <person name="Wang G."/>
        </authorList>
    </citation>
    <scope>NUCLEOTIDE SEQUENCE [LARGE SCALE GENOMIC DNA]</scope>
    <source>
        <strain evidence="2 3">YC6267</strain>
    </source>
</reference>
<dbReference type="RefSeq" id="WP_022969927.1">
    <property type="nucleotide sequence ID" value="NZ_ATVD01000004.1"/>
</dbReference>
<proteinExistence type="predicted"/>
<sequence>MSNVIAFPSKQRADLEIALRQMELLLSGRRQSPEFQSLNDEICRRKSHSDVQRAGNRR</sequence>
<keyword evidence="3" id="KW-1185">Reference proteome</keyword>
<name>A0A091AVY5_9GAMM</name>
<comment type="caution">
    <text evidence="2">The sequence shown here is derived from an EMBL/GenBank/DDBJ whole genome shotgun (WGS) entry which is preliminary data.</text>
</comment>
<dbReference type="AlphaFoldDB" id="A0A091AVY5"/>
<dbReference type="EMBL" id="AVCI01000007">
    <property type="protein sequence ID" value="KFN42844.1"/>
    <property type="molecule type" value="Genomic_DNA"/>
</dbReference>
<accession>A0A091AVY5</accession>
<evidence type="ECO:0000313" key="2">
    <source>
        <dbReference type="EMBL" id="KFN42844.1"/>
    </source>
</evidence>
<feature type="region of interest" description="Disordered" evidence="1">
    <location>
        <begin position="36"/>
        <end position="58"/>
    </location>
</feature>
<organism evidence="2 3">
    <name type="scientific">Arenimonas oryziterrae DSM 21050 = YC6267</name>
    <dbReference type="NCBI Taxonomy" id="1121015"/>
    <lineage>
        <taxon>Bacteria</taxon>
        <taxon>Pseudomonadati</taxon>
        <taxon>Pseudomonadota</taxon>
        <taxon>Gammaproteobacteria</taxon>
        <taxon>Lysobacterales</taxon>
        <taxon>Lysobacteraceae</taxon>
        <taxon>Arenimonas</taxon>
    </lineage>
</organism>
<evidence type="ECO:0000256" key="1">
    <source>
        <dbReference type="SAM" id="MobiDB-lite"/>
    </source>
</evidence>
<gene>
    <name evidence="2" type="ORF">N789_11985</name>
</gene>
<protein>
    <submittedName>
        <fullName evidence="2">Uncharacterized protein</fullName>
    </submittedName>
</protein>
<feature type="compositionally biased region" description="Basic and acidic residues" evidence="1">
    <location>
        <begin position="41"/>
        <end position="51"/>
    </location>
</feature>
<dbReference type="PATRIC" id="fig|1121015.4.peg.1871"/>
<dbReference type="Proteomes" id="UP000029385">
    <property type="component" value="Unassembled WGS sequence"/>
</dbReference>
<evidence type="ECO:0000313" key="3">
    <source>
        <dbReference type="Proteomes" id="UP000029385"/>
    </source>
</evidence>